<dbReference type="Proteomes" id="UP000450917">
    <property type="component" value="Unassembled WGS sequence"/>
</dbReference>
<evidence type="ECO:0000256" key="5">
    <source>
        <dbReference type="ARBA" id="ARBA00022989"/>
    </source>
</evidence>
<comment type="caution">
    <text evidence="9">The sequence shown here is derived from an EMBL/GenBank/DDBJ whole genome shotgun (WGS) entry which is preliminary data.</text>
</comment>
<feature type="transmembrane region" description="Helical" evidence="7">
    <location>
        <begin position="148"/>
        <end position="169"/>
    </location>
</feature>
<evidence type="ECO:0000259" key="8">
    <source>
        <dbReference type="Pfam" id="PF00892"/>
    </source>
</evidence>
<dbReference type="Pfam" id="PF00892">
    <property type="entry name" value="EamA"/>
    <property type="match status" value="2"/>
</dbReference>
<accession>A0A7X3CSD5</accession>
<feature type="transmembrane region" description="Helical" evidence="7">
    <location>
        <begin position="68"/>
        <end position="89"/>
    </location>
</feature>
<feature type="transmembrane region" description="Helical" evidence="7">
    <location>
        <begin position="181"/>
        <end position="200"/>
    </location>
</feature>
<dbReference type="InterPro" id="IPR000620">
    <property type="entry name" value="EamA_dom"/>
</dbReference>
<sequence length="296" mass="31926">MIRIRTTVLYSVLLILIWGTAFSVIKIGLEYVPPILFSGIRTILGGLFLLAIALNRGGKADFRKNGKIFGISAFFNVVLFIGLQTFAVAYLTSGLAAVLIYMQPIIVGILAKYWLKESLSPLKLTGLMLGFLGVIVISMAGISNGEISVTGICMGLASACAWAIGTVYLKNVQDTVDIPWLLAAQFTFGGLVLIVAGLFFENWSAIEWTISFGVSLLYTSAIGIMVSWMLWLKLIHSGDATVASAYTFGVPLVSIAAGILYLDEKISFTLFLGSALIVVGIYLVNRRKSLKAESTT</sequence>
<dbReference type="RefSeq" id="WP_155614088.1">
    <property type="nucleotide sequence ID" value="NZ_WNZX01000002.1"/>
</dbReference>
<evidence type="ECO:0000313" key="10">
    <source>
        <dbReference type="Proteomes" id="UP000450917"/>
    </source>
</evidence>
<evidence type="ECO:0000313" key="9">
    <source>
        <dbReference type="EMBL" id="MUG69897.1"/>
    </source>
</evidence>
<evidence type="ECO:0000256" key="1">
    <source>
        <dbReference type="ARBA" id="ARBA00004651"/>
    </source>
</evidence>
<feature type="transmembrane region" description="Helical" evidence="7">
    <location>
        <begin position="7"/>
        <end position="29"/>
    </location>
</feature>
<evidence type="ECO:0000256" key="2">
    <source>
        <dbReference type="ARBA" id="ARBA00007362"/>
    </source>
</evidence>
<organism evidence="9 10">
    <name type="scientific">Paenibacillus validus</name>
    <dbReference type="NCBI Taxonomy" id="44253"/>
    <lineage>
        <taxon>Bacteria</taxon>
        <taxon>Bacillati</taxon>
        <taxon>Bacillota</taxon>
        <taxon>Bacilli</taxon>
        <taxon>Bacillales</taxon>
        <taxon>Paenibacillaceae</taxon>
        <taxon>Paenibacillus</taxon>
    </lineage>
</organism>
<feature type="transmembrane region" description="Helical" evidence="7">
    <location>
        <begin position="35"/>
        <end position="56"/>
    </location>
</feature>
<feature type="transmembrane region" description="Helical" evidence="7">
    <location>
        <begin position="95"/>
        <end position="115"/>
    </location>
</feature>
<dbReference type="AlphaFoldDB" id="A0A7X3CSD5"/>
<keyword evidence="5 7" id="KW-1133">Transmembrane helix</keyword>
<keyword evidence="6 7" id="KW-0472">Membrane</keyword>
<dbReference type="InterPro" id="IPR037185">
    <property type="entry name" value="EmrE-like"/>
</dbReference>
<comment type="subcellular location">
    <subcellularLocation>
        <location evidence="1">Cell membrane</location>
        <topology evidence="1">Multi-pass membrane protein</topology>
    </subcellularLocation>
</comment>
<gene>
    <name evidence="9" type="ORF">GNP93_04315</name>
</gene>
<keyword evidence="3" id="KW-1003">Cell membrane</keyword>
<name>A0A7X3CSD5_9BACL</name>
<comment type="similarity">
    <text evidence="2">Belongs to the EamA transporter family.</text>
</comment>
<dbReference type="PANTHER" id="PTHR32322">
    <property type="entry name" value="INNER MEMBRANE TRANSPORTER"/>
    <property type="match status" value="1"/>
</dbReference>
<evidence type="ECO:0000256" key="6">
    <source>
        <dbReference type="ARBA" id="ARBA00023136"/>
    </source>
</evidence>
<feature type="transmembrane region" description="Helical" evidence="7">
    <location>
        <begin position="268"/>
        <end position="285"/>
    </location>
</feature>
<dbReference type="EMBL" id="WNZX01000002">
    <property type="protein sequence ID" value="MUG69897.1"/>
    <property type="molecule type" value="Genomic_DNA"/>
</dbReference>
<keyword evidence="4 7" id="KW-0812">Transmembrane</keyword>
<feature type="domain" description="EamA" evidence="8">
    <location>
        <begin position="7"/>
        <end position="139"/>
    </location>
</feature>
<feature type="transmembrane region" description="Helical" evidence="7">
    <location>
        <begin position="212"/>
        <end position="231"/>
    </location>
</feature>
<reference evidence="9 10" key="1">
    <citation type="submission" date="2019-11" db="EMBL/GenBank/DDBJ databases">
        <title>Draft genome sequences of five Paenibacillus species of dairy origin.</title>
        <authorList>
            <person name="Olajide A.M."/>
            <person name="Chen S."/>
            <person name="Lapointe G."/>
        </authorList>
    </citation>
    <scope>NUCLEOTIDE SEQUENCE [LARGE SCALE GENOMIC DNA]</scope>
    <source>
        <strain evidence="9 10">2CS3</strain>
    </source>
</reference>
<feature type="transmembrane region" description="Helical" evidence="7">
    <location>
        <begin position="122"/>
        <end position="142"/>
    </location>
</feature>
<dbReference type="SUPFAM" id="SSF103481">
    <property type="entry name" value="Multidrug resistance efflux transporter EmrE"/>
    <property type="match status" value="2"/>
</dbReference>
<dbReference type="GO" id="GO:0005886">
    <property type="term" value="C:plasma membrane"/>
    <property type="evidence" value="ECO:0007669"/>
    <property type="project" value="UniProtKB-SubCell"/>
</dbReference>
<keyword evidence="10" id="KW-1185">Reference proteome</keyword>
<evidence type="ECO:0000256" key="4">
    <source>
        <dbReference type="ARBA" id="ARBA00022692"/>
    </source>
</evidence>
<protein>
    <submittedName>
        <fullName evidence="9">EamA family transporter</fullName>
    </submittedName>
</protein>
<dbReference type="InterPro" id="IPR050638">
    <property type="entry name" value="AA-Vitamin_Transporters"/>
</dbReference>
<evidence type="ECO:0000256" key="3">
    <source>
        <dbReference type="ARBA" id="ARBA00022475"/>
    </source>
</evidence>
<feature type="domain" description="EamA" evidence="8">
    <location>
        <begin position="150"/>
        <end position="285"/>
    </location>
</feature>
<proteinExistence type="inferred from homology"/>
<dbReference type="PANTHER" id="PTHR32322:SF18">
    <property type="entry name" value="S-ADENOSYLMETHIONINE_S-ADENOSYLHOMOCYSTEINE TRANSPORTER"/>
    <property type="match status" value="1"/>
</dbReference>
<feature type="transmembrane region" description="Helical" evidence="7">
    <location>
        <begin position="243"/>
        <end position="262"/>
    </location>
</feature>
<evidence type="ECO:0000256" key="7">
    <source>
        <dbReference type="SAM" id="Phobius"/>
    </source>
</evidence>